<gene>
    <name evidence="1" type="ORF">UFOVP803_3</name>
</gene>
<accession>A0A6J5P6R4</accession>
<dbReference type="EMBL" id="LR796747">
    <property type="protein sequence ID" value="CAB4163194.1"/>
    <property type="molecule type" value="Genomic_DNA"/>
</dbReference>
<reference evidence="1" key="1">
    <citation type="submission" date="2020-04" db="EMBL/GenBank/DDBJ databases">
        <authorList>
            <person name="Chiriac C."/>
            <person name="Salcher M."/>
            <person name="Ghai R."/>
            <person name="Kavagutti S V."/>
        </authorList>
    </citation>
    <scope>NUCLEOTIDE SEQUENCE</scope>
</reference>
<name>A0A6J5P6R4_9CAUD</name>
<sequence length="168" mass="19237">MPSYELKYSVAFADEMYIHQAATEKILQGSGVMGSQPRYNLALNTHEQVSELAESITAELIVARYFGLDYDARQNNGKHHADVGQGLEIKWTKYESGHLIIYPNDRDTDVAVMVVGKSPSYRIAGWIPVQFAKRAKYKHRSQDSWWIEQHNLFPIEDLVRSEHGRSLI</sequence>
<evidence type="ECO:0000313" key="1">
    <source>
        <dbReference type="EMBL" id="CAB4163194.1"/>
    </source>
</evidence>
<organism evidence="1">
    <name type="scientific">uncultured Caudovirales phage</name>
    <dbReference type="NCBI Taxonomy" id="2100421"/>
    <lineage>
        <taxon>Viruses</taxon>
        <taxon>Duplodnaviria</taxon>
        <taxon>Heunggongvirae</taxon>
        <taxon>Uroviricota</taxon>
        <taxon>Caudoviricetes</taxon>
        <taxon>Peduoviridae</taxon>
        <taxon>Maltschvirus</taxon>
        <taxon>Maltschvirus maltsch</taxon>
    </lineage>
</organism>
<protein>
    <submittedName>
        <fullName evidence="1">Uncharacterized protein</fullName>
    </submittedName>
</protein>
<proteinExistence type="predicted"/>